<evidence type="ECO:0000256" key="1">
    <source>
        <dbReference type="ARBA" id="ARBA00022679"/>
    </source>
</evidence>
<dbReference type="GO" id="GO:0009001">
    <property type="term" value="F:serine O-acetyltransferase activity"/>
    <property type="evidence" value="ECO:0007669"/>
    <property type="project" value="UniProtKB-EC"/>
</dbReference>
<dbReference type="EMBL" id="JACGWT010000001">
    <property type="protein sequence ID" value="MBA8793243.1"/>
    <property type="molecule type" value="Genomic_DNA"/>
</dbReference>
<dbReference type="PANTHER" id="PTHR42811">
    <property type="entry name" value="SERINE ACETYLTRANSFERASE"/>
    <property type="match status" value="1"/>
</dbReference>
<dbReference type="Pfam" id="PF00132">
    <property type="entry name" value="Hexapep"/>
    <property type="match status" value="1"/>
</dbReference>
<dbReference type="AlphaFoldDB" id="A0A7W3P4T2"/>
<dbReference type="Gene3D" id="2.160.10.10">
    <property type="entry name" value="Hexapeptide repeat proteins"/>
    <property type="match status" value="1"/>
</dbReference>
<dbReference type="InterPro" id="IPR001451">
    <property type="entry name" value="Hexapep"/>
</dbReference>
<evidence type="ECO:0000313" key="3">
    <source>
        <dbReference type="EMBL" id="MBA8793243.1"/>
    </source>
</evidence>
<organism evidence="3 4">
    <name type="scientific">Microlunatus kandeliicorticis</name>
    <dbReference type="NCBI Taxonomy" id="1759536"/>
    <lineage>
        <taxon>Bacteria</taxon>
        <taxon>Bacillati</taxon>
        <taxon>Actinomycetota</taxon>
        <taxon>Actinomycetes</taxon>
        <taxon>Propionibacteriales</taxon>
        <taxon>Propionibacteriaceae</taxon>
        <taxon>Microlunatus</taxon>
    </lineage>
</organism>
<dbReference type="EC" id="2.3.1.30" evidence="3"/>
<reference evidence="3 4" key="1">
    <citation type="submission" date="2020-07" db="EMBL/GenBank/DDBJ databases">
        <title>Sequencing the genomes of 1000 actinobacteria strains.</title>
        <authorList>
            <person name="Klenk H.-P."/>
        </authorList>
    </citation>
    <scope>NUCLEOTIDE SEQUENCE [LARGE SCALE GENOMIC DNA]</scope>
    <source>
        <strain evidence="3 4">DSM 100723</strain>
    </source>
</reference>
<sequence>MTHAGADRADQPGWRDLVGADVEALAEGFAVSRTRLALRLLVHARWRVTVYWRLAQRGLRTPLLKPAALWLTDRILAISGAELQAGARIGPGVLIKHTTGLVVGDEVVAGRRLTLHQNVTLGDRRPYGGQPVLGDDVTIGAGAVVLGPITLGDRVVVAANAVVLDDVPDDCVVAGAPARVVRQRGRAVAAPVTSMTDYRGRGTRAAAGPSHQGDSR</sequence>
<proteinExistence type="predicted"/>
<keyword evidence="4" id="KW-1185">Reference proteome</keyword>
<evidence type="ECO:0000256" key="2">
    <source>
        <dbReference type="ARBA" id="ARBA00022737"/>
    </source>
</evidence>
<protein>
    <submittedName>
        <fullName evidence="3">Serine O-acetyltransferase</fullName>
        <ecNumber evidence="3">2.3.1.30</ecNumber>
    </submittedName>
</protein>
<accession>A0A7W3P4T2</accession>
<dbReference type="SUPFAM" id="SSF51161">
    <property type="entry name" value="Trimeric LpxA-like enzymes"/>
    <property type="match status" value="1"/>
</dbReference>
<keyword evidence="2" id="KW-0677">Repeat</keyword>
<dbReference type="InterPro" id="IPR011004">
    <property type="entry name" value="Trimer_LpxA-like_sf"/>
</dbReference>
<name>A0A7W3P4T2_9ACTN</name>
<comment type="caution">
    <text evidence="3">The sequence shown here is derived from an EMBL/GenBank/DDBJ whole genome shotgun (WGS) entry which is preliminary data.</text>
</comment>
<dbReference type="PROSITE" id="PS00101">
    <property type="entry name" value="HEXAPEP_TRANSFERASES"/>
    <property type="match status" value="1"/>
</dbReference>
<dbReference type="RefSeq" id="WP_182558774.1">
    <property type="nucleotide sequence ID" value="NZ_JACGWT010000001.1"/>
</dbReference>
<gene>
    <name evidence="3" type="ORF">FHX74_000837</name>
</gene>
<keyword evidence="1 3" id="KW-0808">Transferase</keyword>
<evidence type="ECO:0000313" key="4">
    <source>
        <dbReference type="Proteomes" id="UP000523079"/>
    </source>
</evidence>
<dbReference type="InterPro" id="IPR018357">
    <property type="entry name" value="Hexapep_transf_CS"/>
</dbReference>
<dbReference type="Proteomes" id="UP000523079">
    <property type="component" value="Unassembled WGS sequence"/>
</dbReference>
<keyword evidence="3" id="KW-0012">Acyltransferase</keyword>